<comment type="caution">
    <text evidence="1">The sequence shown here is derived from an EMBL/GenBank/DDBJ whole genome shotgun (WGS) entry which is preliminary data.</text>
</comment>
<dbReference type="Proteomes" id="UP000256748">
    <property type="component" value="Unassembled WGS sequence"/>
</dbReference>
<protein>
    <submittedName>
        <fullName evidence="1">Uncharacterized protein</fullName>
    </submittedName>
</protein>
<sequence length="72" mass="8294">MSFSPGCEPNRLHLFLVLRFPVSENLIGRMHTGFGGNVKTKRIYSDKFLSEQAYVAHFEPKSTENRQRTACF</sequence>
<dbReference type="EMBL" id="NAOO01000019">
    <property type="protein sequence ID" value="RFB91251.1"/>
    <property type="molecule type" value="Genomic_DNA"/>
</dbReference>
<evidence type="ECO:0000313" key="1">
    <source>
        <dbReference type="EMBL" id="RFB91251.1"/>
    </source>
</evidence>
<name>A0A3E1BFU5_RHILT</name>
<proteinExistence type="predicted"/>
<evidence type="ECO:0000313" key="2">
    <source>
        <dbReference type="Proteomes" id="UP000256748"/>
    </source>
</evidence>
<organism evidence="1 2">
    <name type="scientific">Rhizobium leguminosarum bv. trifolii</name>
    <dbReference type="NCBI Taxonomy" id="386"/>
    <lineage>
        <taxon>Bacteria</taxon>
        <taxon>Pseudomonadati</taxon>
        <taxon>Pseudomonadota</taxon>
        <taxon>Alphaproteobacteria</taxon>
        <taxon>Hyphomicrobiales</taxon>
        <taxon>Rhizobiaceae</taxon>
        <taxon>Rhizobium/Agrobacterium group</taxon>
        <taxon>Rhizobium</taxon>
    </lineage>
</organism>
<reference evidence="1 2" key="1">
    <citation type="submission" date="2017-03" db="EMBL/GenBank/DDBJ databases">
        <title>Genome analysis of Rhizobial strains effectives or ineffectives for nitrogen fixation isolated from bean seeds.</title>
        <authorList>
            <person name="Peralta H."/>
            <person name="Aguilar-Vera A."/>
            <person name="Mora Y."/>
            <person name="Vargas-Lagunas C."/>
            <person name="Girard L."/>
            <person name="Mora J."/>
        </authorList>
    </citation>
    <scope>NUCLEOTIDE SEQUENCE [LARGE SCALE GENOMIC DNA]</scope>
    <source>
        <strain evidence="1 2">CCGM5</strain>
    </source>
</reference>
<dbReference type="AlphaFoldDB" id="A0A3E1BFU5"/>
<gene>
    <name evidence="1" type="ORF">B5K10_18285</name>
</gene>
<accession>A0A3E1BFU5</accession>